<dbReference type="InterPro" id="IPR000847">
    <property type="entry name" value="LysR_HTH_N"/>
</dbReference>
<keyword evidence="4" id="KW-0804">Transcription</keyword>
<dbReference type="AlphaFoldDB" id="A0A139MWR9"/>
<evidence type="ECO:0000256" key="1">
    <source>
        <dbReference type="ARBA" id="ARBA00009437"/>
    </source>
</evidence>
<proteinExistence type="inferred from homology"/>
<dbReference type="GO" id="GO:0003700">
    <property type="term" value="F:DNA-binding transcription factor activity"/>
    <property type="evidence" value="ECO:0007669"/>
    <property type="project" value="InterPro"/>
</dbReference>
<dbReference type="PATRIC" id="fig|1302.21.peg.2347"/>
<dbReference type="Pfam" id="PF03466">
    <property type="entry name" value="LysR_substrate"/>
    <property type="match status" value="1"/>
</dbReference>
<feature type="domain" description="HTH lysR-type" evidence="5">
    <location>
        <begin position="2"/>
        <end position="59"/>
    </location>
</feature>
<dbReference type="Pfam" id="PF00126">
    <property type="entry name" value="HTH_1"/>
    <property type="match status" value="1"/>
</dbReference>
<sequence>MLNLEELEQLVAFKELGTLSKVAEKFHISTPSLSRAMQQVEEDFGVTLFDRTANRIALNETGEVAVSVARRILQTSQQGIKEVHQFDQSLKTIRVASVAPAPLWELLPQLSASFPHKHLHQQIGKEGEVLASLENKTVDLAILPYPYEKEGTHCLPYLKENLFIAVTKDHALADYDQVTFHDLNGYNFLLMNQIGFWNDLVHEQMPASKFLVQTNRFEFEELVQHSNLPRFTTDYSKKMHPIRDDRIVIPISDPQAQVTYYLVSTNPAINLILNENHQQTKE</sequence>
<dbReference type="PANTHER" id="PTHR30346">
    <property type="entry name" value="TRANSCRIPTIONAL DUAL REGULATOR HCAR-RELATED"/>
    <property type="match status" value="1"/>
</dbReference>
<gene>
    <name evidence="6" type="ORF">SGODD07_02121</name>
</gene>
<organism evidence="6 7">
    <name type="scientific">Streptococcus gordonii</name>
    <dbReference type="NCBI Taxonomy" id="1302"/>
    <lineage>
        <taxon>Bacteria</taxon>
        <taxon>Bacillati</taxon>
        <taxon>Bacillota</taxon>
        <taxon>Bacilli</taxon>
        <taxon>Lactobacillales</taxon>
        <taxon>Streptococcaceae</taxon>
        <taxon>Streptococcus</taxon>
    </lineage>
</organism>
<dbReference type="Proteomes" id="UP000070096">
    <property type="component" value="Unassembled WGS sequence"/>
</dbReference>
<dbReference type="EMBL" id="LQRC01000276">
    <property type="protein sequence ID" value="KXT68218.1"/>
    <property type="molecule type" value="Genomic_DNA"/>
</dbReference>
<evidence type="ECO:0000313" key="6">
    <source>
        <dbReference type="EMBL" id="KXT68218.1"/>
    </source>
</evidence>
<evidence type="ECO:0000313" key="7">
    <source>
        <dbReference type="Proteomes" id="UP000070096"/>
    </source>
</evidence>
<name>A0A139MWR9_STRGN</name>
<dbReference type="PROSITE" id="PS50931">
    <property type="entry name" value="HTH_LYSR"/>
    <property type="match status" value="1"/>
</dbReference>
<dbReference type="CDD" id="cd05466">
    <property type="entry name" value="PBP2_LTTR_substrate"/>
    <property type="match status" value="1"/>
</dbReference>
<dbReference type="InterPro" id="IPR005119">
    <property type="entry name" value="LysR_subst-bd"/>
</dbReference>
<reference evidence="6 7" key="1">
    <citation type="submission" date="2016-01" db="EMBL/GenBank/DDBJ databases">
        <title>Highly variable Streptococcus oralis are common among viridans streptococci isolated from primates.</title>
        <authorList>
            <person name="Denapaite D."/>
            <person name="Rieger M."/>
            <person name="Koendgen S."/>
            <person name="Brueckner R."/>
            <person name="Ochigava I."/>
            <person name="Kappeler P."/>
            <person name="Maetz-Rensing K."/>
            <person name="Leendertz F."/>
            <person name="Hakenbeck R."/>
        </authorList>
    </citation>
    <scope>NUCLEOTIDE SEQUENCE [LARGE SCALE GENOMIC DNA]</scope>
    <source>
        <strain evidence="6 7">DD07</strain>
    </source>
</reference>
<dbReference type="GO" id="GO:0003677">
    <property type="term" value="F:DNA binding"/>
    <property type="evidence" value="ECO:0007669"/>
    <property type="project" value="UniProtKB-KW"/>
</dbReference>
<keyword evidence="3" id="KW-0238">DNA-binding</keyword>
<evidence type="ECO:0000256" key="2">
    <source>
        <dbReference type="ARBA" id="ARBA00023015"/>
    </source>
</evidence>
<accession>A0A139MWR9</accession>
<evidence type="ECO:0000256" key="3">
    <source>
        <dbReference type="ARBA" id="ARBA00023125"/>
    </source>
</evidence>
<protein>
    <submittedName>
        <fullName evidence="6">Putative transcriptional regulator</fullName>
    </submittedName>
</protein>
<evidence type="ECO:0000256" key="4">
    <source>
        <dbReference type="ARBA" id="ARBA00023163"/>
    </source>
</evidence>
<comment type="similarity">
    <text evidence="1">Belongs to the LysR transcriptional regulatory family.</text>
</comment>
<dbReference type="InterPro" id="IPR036390">
    <property type="entry name" value="WH_DNA-bd_sf"/>
</dbReference>
<dbReference type="PANTHER" id="PTHR30346:SF28">
    <property type="entry name" value="HTH-TYPE TRANSCRIPTIONAL REGULATOR CYNR"/>
    <property type="match status" value="1"/>
</dbReference>
<dbReference type="SUPFAM" id="SSF46785">
    <property type="entry name" value="Winged helix' DNA-binding domain"/>
    <property type="match status" value="1"/>
</dbReference>
<dbReference type="GO" id="GO:0032993">
    <property type="term" value="C:protein-DNA complex"/>
    <property type="evidence" value="ECO:0007669"/>
    <property type="project" value="TreeGrafter"/>
</dbReference>
<evidence type="ECO:0000259" key="5">
    <source>
        <dbReference type="PROSITE" id="PS50931"/>
    </source>
</evidence>
<dbReference type="Gene3D" id="1.10.10.10">
    <property type="entry name" value="Winged helix-like DNA-binding domain superfamily/Winged helix DNA-binding domain"/>
    <property type="match status" value="1"/>
</dbReference>
<dbReference type="SUPFAM" id="SSF53850">
    <property type="entry name" value="Periplasmic binding protein-like II"/>
    <property type="match status" value="1"/>
</dbReference>
<keyword evidence="2" id="KW-0805">Transcription regulation</keyword>
<dbReference type="InterPro" id="IPR036388">
    <property type="entry name" value="WH-like_DNA-bd_sf"/>
</dbReference>
<dbReference type="Gene3D" id="3.40.190.10">
    <property type="entry name" value="Periplasmic binding protein-like II"/>
    <property type="match status" value="2"/>
</dbReference>
<comment type="caution">
    <text evidence="6">The sequence shown here is derived from an EMBL/GenBank/DDBJ whole genome shotgun (WGS) entry which is preliminary data.</text>
</comment>